<dbReference type="Proteomes" id="UP000013015">
    <property type="component" value="Unassembled WGS sequence"/>
</dbReference>
<evidence type="ECO:0000256" key="2">
    <source>
        <dbReference type="SAM" id="MobiDB-lite"/>
    </source>
</evidence>
<dbReference type="InterPro" id="IPR000253">
    <property type="entry name" value="FHA_dom"/>
</dbReference>
<sequence>MTTDLAFTVFRFAFLILLWLLVLGAVHTLRRDIFGTVVTPRGKGRKEADQRRRDSRKRRRQEPGVSETPHHILLTGGPLVGTMLPLSGAPVVIGRSPACTLVLEDEYASGRHARLQPSERGWWIEDLGSRNGTYVDDERLVEPRLLTAGDIIRIGQTTLELVK</sequence>
<evidence type="ECO:0000259" key="3">
    <source>
        <dbReference type="PROSITE" id="PS50006"/>
    </source>
</evidence>
<organism evidence="4 5">
    <name type="scientific">Schaalia cardiffensis F0333</name>
    <dbReference type="NCBI Taxonomy" id="888050"/>
    <lineage>
        <taxon>Bacteria</taxon>
        <taxon>Bacillati</taxon>
        <taxon>Actinomycetota</taxon>
        <taxon>Actinomycetes</taxon>
        <taxon>Actinomycetales</taxon>
        <taxon>Actinomycetaceae</taxon>
        <taxon>Schaalia</taxon>
    </lineage>
</organism>
<accession>N6W7A0</accession>
<feature type="region of interest" description="Disordered" evidence="2">
    <location>
        <begin position="41"/>
        <end position="68"/>
    </location>
</feature>
<dbReference type="PROSITE" id="PS50006">
    <property type="entry name" value="FHA_DOMAIN"/>
    <property type="match status" value="1"/>
</dbReference>
<evidence type="ECO:0000256" key="1">
    <source>
        <dbReference type="ARBA" id="ARBA00022553"/>
    </source>
</evidence>
<feature type="domain" description="FHA" evidence="3">
    <location>
        <begin position="91"/>
        <end position="140"/>
    </location>
</feature>
<protein>
    <recommendedName>
        <fullName evidence="3">FHA domain-containing protein</fullName>
    </recommendedName>
</protein>
<dbReference type="EMBL" id="AQHZ01000015">
    <property type="protein sequence ID" value="ENO18405.1"/>
    <property type="molecule type" value="Genomic_DNA"/>
</dbReference>
<dbReference type="AlphaFoldDB" id="N6W7A0"/>
<evidence type="ECO:0000313" key="5">
    <source>
        <dbReference type="Proteomes" id="UP000013015"/>
    </source>
</evidence>
<name>N6W7A0_9ACTO</name>
<dbReference type="eggNOG" id="COG1716">
    <property type="taxonomic scope" value="Bacteria"/>
</dbReference>
<dbReference type="Pfam" id="PF00498">
    <property type="entry name" value="FHA"/>
    <property type="match status" value="1"/>
</dbReference>
<dbReference type="Gene3D" id="2.60.200.20">
    <property type="match status" value="1"/>
</dbReference>
<dbReference type="CDD" id="cd00060">
    <property type="entry name" value="FHA"/>
    <property type="match status" value="1"/>
</dbReference>
<dbReference type="InterPro" id="IPR050923">
    <property type="entry name" value="Cell_Proc_Reg/RNA_Proc"/>
</dbReference>
<proteinExistence type="predicted"/>
<dbReference type="SMART" id="SM00240">
    <property type="entry name" value="FHA"/>
    <property type="match status" value="1"/>
</dbReference>
<dbReference type="SUPFAM" id="SSF49879">
    <property type="entry name" value="SMAD/FHA domain"/>
    <property type="match status" value="1"/>
</dbReference>
<comment type="caution">
    <text evidence="4">The sequence shown here is derived from an EMBL/GenBank/DDBJ whole genome shotgun (WGS) entry which is preliminary data.</text>
</comment>
<dbReference type="PATRIC" id="fig|888050.3.peg.920"/>
<dbReference type="PANTHER" id="PTHR23308">
    <property type="entry name" value="NUCLEAR INHIBITOR OF PROTEIN PHOSPHATASE-1"/>
    <property type="match status" value="1"/>
</dbReference>
<gene>
    <name evidence="4" type="ORF">HMPREF9004_0974</name>
</gene>
<reference evidence="4 5" key="1">
    <citation type="submission" date="2013-03" db="EMBL/GenBank/DDBJ databases">
        <title>Reference genome for the Human Microbiome Project.</title>
        <authorList>
            <person name="Aqrawi P."/>
            <person name="Ayvaz T."/>
            <person name="Bess C."/>
            <person name="Blankenburg K."/>
            <person name="Coyle M."/>
            <person name="Deng J."/>
            <person name="Forbes L."/>
            <person name="Fowler G."/>
            <person name="Francisco L."/>
            <person name="Fu Q."/>
            <person name="Gibbs R."/>
            <person name="Gross S."/>
            <person name="Gubbala S."/>
            <person name="Hale W."/>
            <person name="Hemphill L."/>
            <person name="Highlander S."/>
            <person name="Hirani K."/>
            <person name="Jackson L."/>
            <person name="Jakkamsetti A."/>
            <person name="Javaid M."/>
            <person name="Jayaseelan J.C."/>
            <person name="Jiang H."/>
            <person name="Joshi V."/>
            <person name="Korchina V."/>
            <person name="Kovar C."/>
            <person name="Lara F."/>
            <person name="Lee S."/>
            <person name="Liu Y."/>
            <person name="Mata R."/>
            <person name="Mathew T."/>
            <person name="Munidasa M."/>
            <person name="Muzny D."/>
            <person name="Nazareth L."/>
            <person name="Ngo R."/>
            <person name="Nguyen L."/>
            <person name="Nguyen N."/>
            <person name="Okwuonu G."/>
            <person name="Ongeri F."/>
            <person name="Palculict T."/>
            <person name="Patil S."/>
            <person name="Petrosino J."/>
            <person name="Pham C."/>
            <person name="Pham P."/>
            <person name="Pu L.-L."/>
            <person name="Qin X."/>
            <person name="Qu J."/>
            <person name="Reid J."/>
            <person name="Ross M."/>
            <person name="Ruth R."/>
            <person name="Saada N."/>
            <person name="San Lucas F."/>
            <person name="Santibanez J."/>
            <person name="Shang Y."/>
            <person name="Simmons D."/>
            <person name="Song X.-Z."/>
            <person name="Tang L.-Y."/>
            <person name="Thornton R."/>
            <person name="Warren J."/>
            <person name="Weissenberger G."/>
            <person name="Wilczek-Boney K."/>
            <person name="Worley K."/>
            <person name="Youmans B."/>
            <person name="Zhang J."/>
            <person name="Zhang L."/>
            <person name="Zhao Z."/>
            <person name="Zhou C."/>
            <person name="Zhu D."/>
            <person name="Zhu Y."/>
        </authorList>
    </citation>
    <scope>NUCLEOTIDE SEQUENCE [LARGE SCALE GENOMIC DNA]</scope>
    <source>
        <strain evidence="4 5">F0333</strain>
    </source>
</reference>
<dbReference type="RefSeq" id="WP_005962919.1">
    <property type="nucleotide sequence ID" value="NZ_CP040505.1"/>
</dbReference>
<evidence type="ECO:0000313" key="4">
    <source>
        <dbReference type="EMBL" id="ENO18405.1"/>
    </source>
</evidence>
<dbReference type="OrthoDB" id="277520at2"/>
<keyword evidence="5" id="KW-1185">Reference proteome</keyword>
<dbReference type="STRING" id="888050.HMPREF9004_0974"/>
<keyword evidence="1" id="KW-0597">Phosphoprotein</keyword>
<dbReference type="HOGENOM" id="CLU_131367_0_0_11"/>
<dbReference type="InterPro" id="IPR008984">
    <property type="entry name" value="SMAD_FHA_dom_sf"/>
</dbReference>